<name>A0ABP7UH43_9ACTN</name>
<dbReference type="InterPro" id="IPR029058">
    <property type="entry name" value="AB_hydrolase_fold"/>
</dbReference>
<protein>
    <submittedName>
        <fullName evidence="3">Alpha/beta hydrolase</fullName>
    </submittedName>
</protein>
<evidence type="ECO:0000313" key="3">
    <source>
        <dbReference type="EMBL" id="GAA4042887.1"/>
    </source>
</evidence>
<proteinExistence type="predicted"/>
<dbReference type="Proteomes" id="UP001499984">
    <property type="component" value="Unassembled WGS sequence"/>
</dbReference>
<dbReference type="Pfam" id="PF12697">
    <property type="entry name" value="Abhydrolase_6"/>
    <property type="match status" value="1"/>
</dbReference>
<organism evidence="3 4">
    <name type="scientific">Streptomyces shaanxiensis</name>
    <dbReference type="NCBI Taxonomy" id="653357"/>
    <lineage>
        <taxon>Bacteria</taxon>
        <taxon>Bacillati</taxon>
        <taxon>Actinomycetota</taxon>
        <taxon>Actinomycetes</taxon>
        <taxon>Kitasatosporales</taxon>
        <taxon>Streptomycetaceae</taxon>
        <taxon>Streptomyces</taxon>
    </lineage>
</organism>
<dbReference type="GO" id="GO:0016787">
    <property type="term" value="F:hydrolase activity"/>
    <property type="evidence" value="ECO:0007669"/>
    <property type="project" value="UniProtKB-KW"/>
</dbReference>
<accession>A0ABP7UH43</accession>
<comment type="caution">
    <text evidence="3">The sequence shown here is derived from an EMBL/GenBank/DDBJ whole genome shotgun (WGS) entry which is preliminary data.</text>
</comment>
<reference evidence="4" key="1">
    <citation type="journal article" date="2019" name="Int. J. Syst. Evol. Microbiol.">
        <title>The Global Catalogue of Microorganisms (GCM) 10K type strain sequencing project: providing services to taxonomists for standard genome sequencing and annotation.</title>
        <authorList>
            <consortium name="The Broad Institute Genomics Platform"/>
            <consortium name="The Broad Institute Genome Sequencing Center for Infectious Disease"/>
            <person name="Wu L."/>
            <person name="Ma J."/>
        </authorList>
    </citation>
    <scope>NUCLEOTIDE SEQUENCE [LARGE SCALE GENOMIC DNA]</scope>
    <source>
        <strain evidence="4">JCM 16925</strain>
    </source>
</reference>
<dbReference type="PANTHER" id="PTHR43798">
    <property type="entry name" value="MONOACYLGLYCEROL LIPASE"/>
    <property type="match status" value="1"/>
</dbReference>
<evidence type="ECO:0000259" key="2">
    <source>
        <dbReference type="Pfam" id="PF12697"/>
    </source>
</evidence>
<keyword evidence="1 3" id="KW-0378">Hydrolase</keyword>
<dbReference type="InterPro" id="IPR000073">
    <property type="entry name" value="AB_hydrolase_1"/>
</dbReference>
<evidence type="ECO:0000256" key="1">
    <source>
        <dbReference type="ARBA" id="ARBA00022801"/>
    </source>
</evidence>
<dbReference type="InterPro" id="IPR050266">
    <property type="entry name" value="AB_hydrolase_sf"/>
</dbReference>
<dbReference type="EMBL" id="BAAAZY010000005">
    <property type="protein sequence ID" value="GAA4042887.1"/>
    <property type="molecule type" value="Genomic_DNA"/>
</dbReference>
<dbReference type="PANTHER" id="PTHR43798:SF31">
    <property type="entry name" value="AB HYDROLASE SUPERFAMILY PROTEIN YCLE"/>
    <property type="match status" value="1"/>
</dbReference>
<gene>
    <name evidence="3" type="ORF">GCM10022233_09950</name>
</gene>
<dbReference type="Gene3D" id="3.40.50.1820">
    <property type="entry name" value="alpha/beta hydrolase"/>
    <property type="match status" value="1"/>
</dbReference>
<dbReference type="PRINTS" id="PR00111">
    <property type="entry name" value="ABHYDROLASE"/>
</dbReference>
<dbReference type="SUPFAM" id="SSF53474">
    <property type="entry name" value="alpha/beta-Hydrolases"/>
    <property type="match status" value="1"/>
</dbReference>
<evidence type="ECO:0000313" key="4">
    <source>
        <dbReference type="Proteomes" id="UP001499984"/>
    </source>
</evidence>
<feature type="domain" description="AB hydrolase-1" evidence="2">
    <location>
        <begin position="29"/>
        <end position="253"/>
    </location>
</feature>
<sequence>MVQVKGGEIWADDTGTDGVAGAAVAGPPLVLLHAGVGDSRMWDPVLPALAARHRVIRYDARGFGSSPAPTVSYTQAEDLRSVLDHYELDRVVLVGSSMGGRTVIDLALNDPGRVAALGLLVPGVNGYDGLDSPEVMEEIGRLATAGDMDGLVALALRLWGGAGPDPDTEAEALLRAAIPAWFTTYGHETPGAPAFDRLGELDLPSTLLLGEQDQPEVIRCNEAMAARIPGCELVRRPDCDHFPTLRAPEAVVESVTGLAERAAAG</sequence>
<keyword evidence="4" id="KW-1185">Reference proteome</keyword>